<evidence type="ECO:0000256" key="1">
    <source>
        <dbReference type="ARBA" id="ARBA00004609"/>
    </source>
</evidence>
<dbReference type="GO" id="GO:0005886">
    <property type="term" value="C:plasma membrane"/>
    <property type="evidence" value="ECO:0007669"/>
    <property type="project" value="UniProtKB-SubCell"/>
</dbReference>
<dbReference type="SUPFAM" id="SSF82153">
    <property type="entry name" value="FAS1 domain"/>
    <property type="match status" value="1"/>
</dbReference>
<feature type="compositionally biased region" description="Low complexity" evidence="10">
    <location>
        <begin position="190"/>
        <end position="210"/>
    </location>
</feature>
<comment type="function">
    <text evidence="9">May be a cell surface adhesion protein.</text>
</comment>
<feature type="domain" description="FAS1" evidence="12">
    <location>
        <begin position="36"/>
        <end position="179"/>
    </location>
</feature>
<comment type="similarity">
    <text evidence="2">Belongs to the fasciclin-like AGP family.</text>
</comment>
<evidence type="ECO:0000256" key="8">
    <source>
        <dbReference type="ARBA" id="ARBA00023180"/>
    </source>
</evidence>
<evidence type="ECO:0000256" key="9">
    <source>
        <dbReference type="ARBA" id="ARBA00024686"/>
    </source>
</evidence>
<dbReference type="InterPro" id="IPR000782">
    <property type="entry name" value="FAS1_domain"/>
</dbReference>
<dbReference type="SMART" id="SM00554">
    <property type="entry name" value="FAS1"/>
    <property type="match status" value="1"/>
</dbReference>
<dbReference type="GO" id="GO:0009834">
    <property type="term" value="P:plant-type secondary cell wall biogenesis"/>
    <property type="evidence" value="ECO:0007669"/>
    <property type="project" value="UniProtKB-ARBA"/>
</dbReference>
<keyword evidence="4" id="KW-0449">Lipoprotein</keyword>
<dbReference type="Gene3D" id="2.30.180.10">
    <property type="entry name" value="FAS1 domain"/>
    <property type="match status" value="1"/>
</dbReference>
<feature type="signal peptide" evidence="11">
    <location>
        <begin position="1"/>
        <end position="23"/>
    </location>
</feature>
<sequence length="245" mass="25677">MATTPLSFFLLSLLLSLSLDAQAQTPTAPAPTPSGPVNFTAVLEKGGQFVTLIRLLNKTQTLNQIDNQLNSSSEGMTIFAPTDNAFNNLKAGALNDLSQQEQVQLLQYHMLPKFYTMSNLLLVSNPVPTQASGQDGVWGLNFTGQSNQVNVSTGLVVVQINNALRQDFPLAVYPVDKVLLPEALFGVKPPTASPPASSTKETPSSKSNTTVAAAGPTTDNNSAGGRNVALGLVVGLGLVCIGILS</sequence>
<dbReference type="Pfam" id="PF02469">
    <property type="entry name" value="Fasciclin"/>
    <property type="match status" value="1"/>
</dbReference>
<dbReference type="InterPro" id="IPR036378">
    <property type="entry name" value="FAS1_dom_sf"/>
</dbReference>
<evidence type="ECO:0000256" key="10">
    <source>
        <dbReference type="SAM" id="MobiDB-lite"/>
    </source>
</evidence>
<dbReference type="InterPro" id="IPR045003">
    <property type="entry name" value="FLA_A"/>
</dbReference>
<dbReference type="OrthoDB" id="286301at2759"/>
<evidence type="ECO:0000256" key="5">
    <source>
        <dbReference type="ARBA" id="ARBA00022729"/>
    </source>
</evidence>
<feature type="region of interest" description="Disordered" evidence="10">
    <location>
        <begin position="190"/>
        <end position="220"/>
    </location>
</feature>
<keyword evidence="7" id="KW-0472">Membrane</keyword>
<keyword evidence="4" id="KW-0336">GPI-anchor</keyword>
<dbReference type="Proteomes" id="UP000657918">
    <property type="component" value="Unassembled WGS sequence"/>
</dbReference>
<dbReference type="FunFam" id="2.30.180.10:FF:000006">
    <property type="entry name" value="Fasciclin-like arabinogalactan protein 11"/>
    <property type="match status" value="1"/>
</dbReference>
<keyword evidence="6" id="KW-0654">Proteoglycan</keyword>
<reference evidence="13 14" key="1">
    <citation type="submission" date="2020-10" db="EMBL/GenBank/DDBJ databases">
        <title>Plant Genome Project.</title>
        <authorList>
            <person name="Zhang R.-G."/>
        </authorList>
    </citation>
    <scope>NUCLEOTIDE SEQUENCE [LARGE SCALE GENOMIC DNA]</scope>
    <source>
        <strain evidence="13">FAFU-HL-1</strain>
        <tissue evidence="13">Leaf</tissue>
    </source>
</reference>
<keyword evidence="3" id="KW-1003">Cell membrane</keyword>
<dbReference type="PANTHER" id="PTHR32077:SF54">
    <property type="entry name" value="FASCICLIN-LIKE ARABINOGALACTAN PROTEIN 13-RELATED"/>
    <property type="match status" value="1"/>
</dbReference>
<name>A0A835MV41_9ROSI</name>
<evidence type="ECO:0000259" key="12">
    <source>
        <dbReference type="PROSITE" id="PS50213"/>
    </source>
</evidence>
<dbReference type="PROSITE" id="PS50213">
    <property type="entry name" value="FAS1"/>
    <property type="match status" value="1"/>
</dbReference>
<evidence type="ECO:0000256" key="6">
    <source>
        <dbReference type="ARBA" id="ARBA00022974"/>
    </source>
</evidence>
<proteinExistence type="inferred from homology"/>
<organism evidence="13 14">
    <name type="scientific">Salix dunnii</name>
    <dbReference type="NCBI Taxonomy" id="1413687"/>
    <lineage>
        <taxon>Eukaryota</taxon>
        <taxon>Viridiplantae</taxon>
        <taxon>Streptophyta</taxon>
        <taxon>Embryophyta</taxon>
        <taxon>Tracheophyta</taxon>
        <taxon>Spermatophyta</taxon>
        <taxon>Magnoliopsida</taxon>
        <taxon>eudicotyledons</taxon>
        <taxon>Gunneridae</taxon>
        <taxon>Pentapetalae</taxon>
        <taxon>rosids</taxon>
        <taxon>fabids</taxon>
        <taxon>Malpighiales</taxon>
        <taxon>Salicaceae</taxon>
        <taxon>Saliceae</taxon>
        <taxon>Salix</taxon>
    </lineage>
</organism>
<protein>
    <recommendedName>
        <fullName evidence="12">FAS1 domain-containing protein</fullName>
    </recommendedName>
</protein>
<evidence type="ECO:0000256" key="2">
    <source>
        <dbReference type="ARBA" id="ARBA00007843"/>
    </source>
</evidence>
<comment type="subcellular location">
    <subcellularLocation>
        <location evidence="1">Cell membrane</location>
        <topology evidence="1">Lipid-anchor</topology>
        <topology evidence="1">GPI-anchor</topology>
    </subcellularLocation>
</comment>
<feature type="chain" id="PRO_5032723422" description="FAS1 domain-containing protein" evidence="11">
    <location>
        <begin position="24"/>
        <end position="245"/>
    </location>
</feature>
<evidence type="ECO:0000313" key="13">
    <source>
        <dbReference type="EMBL" id="KAF9670703.1"/>
    </source>
</evidence>
<keyword evidence="14" id="KW-1185">Reference proteome</keyword>
<evidence type="ECO:0000256" key="4">
    <source>
        <dbReference type="ARBA" id="ARBA00022622"/>
    </source>
</evidence>
<evidence type="ECO:0000256" key="3">
    <source>
        <dbReference type="ARBA" id="ARBA00022475"/>
    </source>
</evidence>
<accession>A0A835MV41</accession>
<evidence type="ECO:0000256" key="11">
    <source>
        <dbReference type="SAM" id="SignalP"/>
    </source>
</evidence>
<dbReference type="EMBL" id="JADGMS010000013">
    <property type="protein sequence ID" value="KAF9670703.1"/>
    <property type="molecule type" value="Genomic_DNA"/>
</dbReference>
<evidence type="ECO:0000256" key="7">
    <source>
        <dbReference type="ARBA" id="ARBA00023136"/>
    </source>
</evidence>
<dbReference type="AlphaFoldDB" id="A0A835MV41"/>
<dbReference type="GO" id="GO:0098552">
    <property type="term" value="C:side of membrane"/>
    <property type="evidence" value="ECO:0007669"/>
    <property type="project" value="UniProtKB-KW"/>
</dbReference>
<comment type="caution">
    <text evidence="13">The sequence shown here is derived from an EMBL/GenBank/DDBJ whole genome shotgun (WGS) entry which is preliminary data.</text>
</comment>
<dbReference type="PANTHER" id="PTHR32077">
    <property type="entry name" value="FASCICLIN-LIKE ARABINOGALACTAN PROTEIN"/>
    <property type="match status" value="1"/>
</dbReference>
<evidence type="ECO:0000313" key="14">
    <source>
        <dbReference type="Proteomes" id="UP000657918"/>
    </source>
</evidence>
<keyword evidence="5 11" id="KW-0732">Signal</keyword>
<gene>
    <name evidence="13" type="ORF">SADUNF_Sadunf13G0096200</name>
</gene>
<keyword evidence="8" id="KW-0325">Glycoprotein</keyword>